<proteinExistence type="predicted"/>
<evidence type="ECO:0000313" key="2">
    <source>
        <dbReference type="Proteomes" id="UP000790377"/>
    </source>
</evidence>
<dbReference type="Proteomes" id="UP000790377">
    <property type="component" value="Unassembled WGS sequence"/>
</dbReference>
<sequence>MKATPTTDIMEPTTELDVQLISNDIYTILAIPGQQYVRGFILPTNHQEPLHIDIPLDDEGVPKINFWLPLYDLTRRNTIMRLDCPNYPGRNKDTFPANYALFYLKQDPTLPLNKTIEYYSPEGCKSPLRGDVVVLKSTRTQTQRYYDIKDYDANLVCSIAGAAATRTMVESKS</sequence>
<organism evidence="1 2">
    <name type="scientific">Hygrophoropsis aurantiaca</name>
    <dbReference type="NCBI Taxonomy" id="72124"/>
    <lineage>
        <taxon>Eukaryota</taxon>
        <taxon>Fungi</taxon>
        <taxon>Dikarya</taxon>
        <taxon>Basidiomycota</taxon>
        <taxon>Agaricomycotina</taxon>
        <taxon>Agaricomycetes</taxon>
        <taxon>Agaricomycetidae</taxon>
        <taxon>Boletales</taxon>
        <taxon>Coniophorineae</taxon>
        <taxon>Hygrophoropsidaceae</taxon>
        <taxon>Hygrophoropsis</taxon>
    </lineage>
</organism>
<keyword evidence="2" id="KW-1185">Reference proteome</keyword>
<name>A0ACB7ZTM0_9AGAM</name>
<gene>
    <name evidence="1" type="ORF">BJ138DRAFT_1119427</name>
</gene>
<reference evidence="1" key="1">
    <citation type="journal article" date="2021" name="New Phytol.">
        <title>Evolutionary innovations through gain and loss of genes in the ectomycorrhizal Boletales.</title>
        <authorList>
            <person name="Wu G."/>
            <person name="Miyauchi S."/>
            <person name="Morin E."/>
            <person name="Kuo A."/>
            <person name="Drula E."/>
            <person name="Varga T."/>
            <person name="Kohler A."/>
            <person name="Feng B."/>
            <person name="Cao Y."/>
            <person name="Lipzen A."/>
            <person name="Daum C."/>
            <person name="Hundley H."/>
            <person name="Pangilinan J."/>
            <person name="Johnson J."/>
            <person name="Barry K."/>
            <person name="LaButti K."/>
            <person name="Ng V."/>
            <person name="Ahrendt S."/>
            <person name="Min B."/>
            <person name="Choi I.G."/>
            <person name="Park H."/>
            <person name="Plett J.M."/>
            <person name="Magnuson J."/>
            <person name="Spatafora J.W."/>
            <person name="Nagy L.G."/>
            <person name="Henrissat B."/>
            <person name="Grigoriev I.V."/>
            <person name="Yang Z.L."/>
            <person name="Xu J."/>
            <person name="Martin F.M."/>
        </authorList>
    </citation>
    <scope>NUCLEOTIDE SEQUENCE</scope>
    <source>
        <strain evidence="1">ATCC 28755</strain>
    </source>
</reference>
<dbReference type="EMBL" id="MU268479">
    <property type="protein sequence ID" value="KAH7904421.1"/>
    <property type="molecule type" value="Genomic_DNA"/>
</dbReference>
<comment type="caution">
    <text evidence="1">The sequence shown here is derived from an EMBL/GenBank/DDBJ whole genome shotgun (WGS) entry which is preliminary data.</text>
</comment>
<protein>
    <submittedName>
        <fullName evidence="1">Uncharacterized protein</fullName>
    </submittedName>
</protein>
<accession>A0ACB7ZTM0</accession>
<evidence type="ECO:0000313" key="1">
    <source>
        <dbReference type="EMBL" id="KAH7904421.1"/>
    </source>
</evidence>